<dbReference type="Pfam" id="PF03706">
    <property type="entry name" value="LPG_synthase_TM"/>
    <property type="match status" value="1"/>
</dbReference>
<keyword evidence="5 7" id="KW-0472">Membrane</keyword>
<evidence type="ECO:0000256" key="2">
    <source>
        <dbReference type="ARBA" id="ARBA00022475"/>
    </source>
</evidence>
<keyword evidence="2" id="KW-1003">Cell membrane</keyword>
<feature type="transmembrane region" description="Helical" evidence="7">
    <location>
        <begin position="37"/>
        <end position="58"/>
    </location>
</feature>
<sequence>MLPGKKTIIVLTKLMVSAGIIVLIARDLDLSSLKADLLAVKLHMLALAMLLLFAQTFALCNRWILILRTMGVSLDWLAGWRILLASAWFNQVLPSGGEAVRIWMLRRHGIQWSLTLSSIIADRFIGLLALGFLILAGMPFLISRIHDNVLLVAVVGIVAAAYFGAIALIMLNRLPARVTAALPVRIVQFAMLLEAPLLARAGRKALFGSAIVVHLLTVTACYALAIGLDAGLSVLDAFVLVPLVIMAAAVPLSIGGWGIREGAMVGALGLVGIAPDKALAISILFGLGNLMVGIIGGAVWLLAPERATYSAEQDDAAAPVHQRQLREPEAHGTELQR</sequence>
<feature type="transmembrane region" description="Helical" evidence="7">
    <location>
        <begin position="178"/>
        <end position="199"/>
    </location>
</feature>
<keyword evidence="4 7" id="KW-1133">Transmembrane helix</keyword>
<evidence type="ECO:0000313" key="8">
    <source>
        <dbReference type="EMBL" id="RXG93089.1"/>
    </source>
</evidence>
<dbReference type="InterPro" id="IPR022791">
    <property type="entry name" value="L-PG_synthase/AglD"/>
</dbReference>
<feature type="compositionally biased region" description="Basic and acidic residues" evidence="6">
    <location>
        <begin position="324"/>
        <end position="337"/>
    </location>
</feature>
<dbReference type="RefSeq" id="WP_128940568.1">
    <property type="nucleotide sequence ID" value="NZ_RDRA01000011.1"/>
</dbReference>
<reference evidence="8 9" key="1">
    <citation type="submission" date="2018-10" db="EMBL/GenBank/DDBJ databases">
        <title>Bradyrhizobium sp. nov., isolated from effective nodules of peanut in China.</title>
        <authorList>
            <person name="Li Y."/>
        </authorList>
    </citation>
    <scope>NUCLEOTIDE SEQUENCE [LARGE SCALE GENOMIC DNA]</scope>
    <source>
        <strain evidence="8 9">CCBAU 51781</strain>
    </source>
</reference>
<comment type="caution">
    <text evidence="8">The sequence shown here is derived from an EMBL/GenBank/DDBJ whole genome shotgun (WGS) entry which is preliminary data.</text>
</comment>
<evidence type="ECO:0000256" key="6">
    <source>
        <dbReference type="SAM" id="MobiDB-lite"/>
    </source>
</evidence>
<feature type="transmembrane region" description="Helical" evidence="7">
    <location>
        <begin position="6"/>
        <end position="25"/>
    </location>
</feature>
<feature type="transmembrane region" description="Helical" evidence="7">
    <location>
        <begin position="237"/>
        <end position="259"/>
    </location>
</feature>
<feature type="transmembrane region" description="Helical" evidence="7">
    <location>
        <begin position="279"/>
        <end position="303"/>
    </location>
</feature>
<protein>
    <submittedName>
        <fullName evidence="8">UPF0104 family protein</fullName>
    </submittedName>
</protein>
<keyword evidence="3 7" id="KW-0812">Transmembrane</keyword>
<evidence type="ECO:0000256" key="3">
    <source>
        <dbReference type="ARBA" id="ARBA00022692"/>
    </source>
</evidence>
<feature type="transmembrane region" description="Helical" evidence="7">
    <location>
        <begin position="78"/>
        <end position="103"/>
    </location>
</feature>
<evidence type="ECO:0000256" key="5">
    <source>
        <dbReference type="ARBA" id="ARBA00023136"/>
    </source>
</evidence>
<evidence type="ECO:0000256" key="1">
    <source>
        <dbReference type="ARBA" id="ARBA00004651"/>
    </source>
</evidence>
<gene>
    <name evidence="8" type="ORF">EAS62_20570</name>
</gene>
<feature type="region of interest" description="Disordered" evidence="6">
    <location>
        <begin position="313"/>
        <end position="337"/>
    </location>
</feature>
<dbReference type="PANTHER" id="PTHR40277">
    <property type="entry name" value="BLL5419 PROTEIN"/>
    <property type="match status" value="1"/>
</dbReference>
<dbReference type="EMBL" id="RDRA01000011">
    <property type="protein sequence ID" value="RXG93089.1"/>
    <property type="molecule type" value="Genomic_DNA"/>
</dbReference>
<evidence type="ECO:0000313" key="9">
    <source>
        <dbReference type="Proteomes" id="UP000289946"/>
    </source>
</evidence>
<dbReference type="Proteomes" id="UP000289946">
    <property type="component" value="Unassembled WGS sequence"/>
</dbReference>
<feature type="transmembrane region" description="Helical" evidence="7">
    <location>
        <begin position="124"/>
        <end position="143"/>
    </location>
</feature>
<name>A0ABY0DKH2_9BRAD</name>
<feature type="transmembrane region" description="Helical" evidence="7">
    <location>
        <begin position="205"/>
        <end position="225"/>
    </location>
</feature>
<evidence type="ECO:0000256" key="7">
    <source>
        <dbReference type="SAM" id="Phobius"/>
    </source>
</evidence>
<feature type="transmembrane region" description="Helical" evidence="7">
    <location>
        <begin position="149"/>
        <end position="171"/>
    </location>
</feature>
<proteinExistence type="predicted"/>
<comment type="subcellular location">
    <subcellularLocation>
        <location evidence="1">Cell membrane</location>
        <topology evidence="1">Multi-pass membrane protein</topology>
    </subcellularLocation>
</comment>
<accession>A0ABY0DKH2</accession>
<dbReference type="PANTHER" id="PTHR40277:SF1">
    <property type="entry name" value="BLL5419 PROTEIN"/>
    <property type="match status" value="1"/>
</dbReference>
<evidence type="ECO:0000256" key="4">
    <source>
        <dbReference type="ARBA" id="ARBA00022989"/>
    </source>
</evidence>
<organism evidence="8 9">
    <name type="scientific">Bradyrhizobium zhanjiangense</name>
    <dbReference type="NCBI Taxonomy" id="1325107"/>
    <lineage>
        <taxon>Bacteria</taxon>
        <taxon>Pseudomonadati</taxon>
        <taxon>Pseudomonadota</taxon>
        <taxon>Alphaproteobacteria</taxon>
        <taxon>Hyphomicrobiales</taxon>
        <taxon>Nitrobacteraceae</taxon>
        <taxon>Bradyrhizobium</taxon>
    </lineage>
</organism>
<keyword evidence="9" id="KW-1185">Reference proteome</keyword>